<proteinExistence type="predicted"/>
<evidence type="ECO:0000259" key="1">
    <source>
        <dbReference type="Pfam" id="PF18678"/>
    </source>
</evidence>
<reference evidence="2" key="1">
    <citation type="submission" date="2013-11" db="EMBL/GenBank/DDBJ databases">
        <title>New antitubercular compounds from marine-derived Verrucosispora sp. MS100047.</title>
        <authorList>
            <person name="Huang P."/>
            <person name="Xie F."/>
            <person name="Wang Q."/>
            <person name="Wang J."/>
            <person name="Wang Q."/>
            <person name="Abdel-Mageed W.M."/>
            <person name="Liu M."/>
            <person name="Han J."/>
            <person name="Song F."/>
            <person name="Dai H."/>
            <person name="Liu X."/>
            <person name="Zhang L."/>
        </authorList>
    </citation>
    <scope>NUCLEOTIDE SEQUENCE</scope>
    <source>
        <strain evidence="2">MS100047</strain>
    </source>
</reference>
<dbReference type="SMR" id="A0A097CSY6"/>
<feature type="domain" description="Allene oxide cyclase barrel-like" evidence="1">
    <location>
        <begin position="26"/>
        <end position="139"/>
    </location>
</feature>
<organism evidence="2">
    <name type="scientific">Verrucosispora sp. MS100047</name>
    <dbReference type="NCBI Taxonomy" id="1410949"/>
    <lineage>
        <taxon>Bacteria</taxon>
        <taxon>Bacillati</taxon>
        <taxon>Actinomycetota</taxon>
        <taxon>Actinomycetes</taxon>
        <taxon>Micromonosporales</taxon>
        <taxon>Micromonosporaceae</taxon>
        <taxon>Micromonospora</taxon>
    </lineage>
</organism>
<dbReference type="GO" id="GO:0016853">
    <property type="term" value="F:isomerase activity"/>
    <property type="evidence" value="ECO:0007669"/>
    <property type="project" value="InterPro"/>
</dbReference>
<dbReference type="AlphaFoldDB" id="A0A097CSY6"/>
<sequence>MTERLETRPQALLIKVPTEIVVKVVDDVDVAAPAVGQVGKFDDELYDEAGAQIGTSSGNFRIEYVRPTDGGLLTYYQEDITLSDGVIHAEGWADFNDVRTSKWVFYPATGVSGRYLGLTGFRQWRMTGVRKSAEARILLGE</sequence>
<dbReference type="InterPro" id="IPR041013">
    <property type="entry name" value="AOC-like"/>
</dbReference>
<protein>
    <submittedName>
        <fullName evidence="2">YD repeat-containing protein</fullName>
    </submittedName>
</protein>
<accession>A0A097CSY6</accession>
<dbReference type="Pfam" id="PF18678">
    <property type="entry name" value="AOC_like"/>
    <property type="match status" value="1"/>
</dbReference>
<gene>
    <name evidence="2" type="ORF">VASRM7_509</name>
</gene>
<evidence type="ECO:0000313" key="2">
    <source>
        <dbReference type="EMBL" id="AIS85752.1"/>
    </source>
</evidence>
<dbReference type="EMBL" id="KF826681">
    <property type="protein sequence ID" value="AIS85752.1"/>
    <property type="molecule type" value="Genomic_DNA"/>
</dbReference>
<dbReference type="GO" id="GO:0017000">
    <property type="term" value="P:antibiotic biosynthetic process"/>
    <property type="evidence" value="ECO:0007669"/>
    <property type="project" value="InterPro"/>
</dbReference>
<name>A0A097CSY6_9ACTN</name>